<dbReference type="Gene3D" id="1.20.1070.10">
    <property type="entry name" value="Rhodopsin 7-helix transmembrane proteins"/>
    <property type="match status" value="1"/>
</dbReference>
<evidence type="ECO:0000256" key="9">
    <source>
        <dbReference type="SAM" id="Phobius"/>
    </source>
</evidence>
<dbReference type="SUPFAM" id="SSF81321">
    <property type="entry name" value="Family A G protein-coupled receptor-like"/>
    <property type="match status" value="1"/>
</dbReference>
<gene>
    <name evidence="11" type="ORF">WH47_09634</name>
</gene>
<evidence type="ECO:0000256" key="4">
    <source>
        <dbReference type="ARBA" id="ARBA00022989"/>
    </source>
</evidence>
<keyword evidence="4 9" id="KW-1133">Transmembrane helix</keyword>
<evidence type="ECO:0000256" key="7">
    <source>
        <dbReference type="ARBA" id="ARBA00023170"/>
    </source>
</evidence>
<evidence type="ECO:0000259" key="10">
    <source>
        <dbReference type="PROSITE" id="PS50262"/>
    </source>
</evidence>
<evidence type="ECO:0000256" key="1">
    <source>
        <dbReference type="ARBA" id="ARBA00004141"/>
    </source>
</evidence>
<sequence>MSVAYWQIVRVLWRSDIPGHNSLPSRASQMSEIPASGGGNPEMQLRSRRKAAKMLVTVVITFAICYFPVHLFSVLRYTTKLPSNKLVGAISLITHGLCYFNSAVNPLIYNFMSGKRFF</sequence>
<dbReference type="EMBL" id="KQ414613">
    <property type="protein sequence ID" value="KOC69077.1"/>
    <property type="molecule type" value="Genomic_DNA"/>
</dbReference>
<accession>A0A0L7RDK9</accession>
<dbReference type="Pfam" id="PF00001">
    <property type="entry name" value="7tm_1"/>
    <property type="match status" value="1"/>
</dbReference>
<dbReference type="Proteomes" id="UP000053825">
    <property type="component" value="Unassembled WGS sequence"/>
</dbReference>
<evidence type="ECO:0000256" key="2">
    <source>
        <dbReference type="ARBA" id="ARBA00010663"/>
    </source>
</evidence>
<keyword evidence="8" id="KW-0807">Transducer</keyword>
<dbReference type="GO" id="GO:0004930">
    <property type="term" value="F:G protein-coupled receptor activity"/>
    <property type="evidence" value="ECO:0007669"/>
    <property type="project" value="UniProtKB-KW"/>
</dbReference>
<evidence type="ECO:0000313" key="12">
    <source>
        <dbReference type="Proteomes" id="UP000053825"/>
    </source>
</evidence>
<dbReference type="GO" id="GO:0005886">
    <property type="term" value="C:plasma membrane"/>
    <property type="evidence" value="ECO:0007669"/>
    <property type="project" value="TreeGrafter"/>
</dbReference>
<feature type="transmembrane region" description="Helical" evidence="9">
    <location>
        <begin position="86"/>
        <end position="109"/>
    </location>
</feature>
<organism evidence="11 12">
    <name type="scientific">Habropoda laboriosa</name>
    <dbReference type="NCBI Taxonomy" id="597456"/>
    <lineage>
        <taxon>Eukaryota</taxon>
        <taxon>Metazoa</taxon>
        <taxon>Ecdysozoa</taxon>
        <taxon>Arthropoda</taxon>
        <taxon>Hexapoda</taxon>
        <taxon>Insecta</taxon>
        <taxon>Pterygota</taxon>
        <taxon>Neoptera</taxon>
        <taxon>Endopterygota</taxon>
        <taxon>Hymenoptera</taxon>
        <taxon>Apocrita</taxon>
        <taxon>Aculeata</taxon>
        <taxon>Apoidea</taxon>
        <taxon>Anthophila</taxon>
        <taxon>Apidae</taxon>
        <taxon>Habropoda</taxon>
    </lineage>
</organism>
<evidence type="ECO:0000256" key="6">
    <source>
        <dbReference type="ARBA" id="ARBA00023136"/>
    </source>
</evidence>
<name>A0A0L7RDK9_9HYME</name>
<protein>
    <submittedName>
        <fullName evidence="11">Orexin receptor type 1</fullName>
    </submittedName>
</protein>
<reference evidence="11 12" key="1">
    <citation type="submission" date="2015-07" db="EMBL/GenBank/DDBJ databases">
        <title>The genome of Habropoda laboriosa.</title>
        <authorList>
            <person name="Pan H."/>
            <person name="Kapheim K."/>
        </authorList>
    </citation>
    <scope>NUCLEOTIDE SEQUENCE [LARGE SCALE GENOMIC DNA]</scope>
    <source>
        <strain evidence="11">0110345459</strain>
    </source>
</reference>
<keyword evidence="12" id="KW-1185">Reference proteome</keyword>
<dbReference type="InterPro" id="IPR000276">
    <property type="entry name" value="GPCR_Rhodpsn"/>
</dbReference>
<dbReference type="PANTHER" id="PTHR45695">
    <property type="entry name" value="LEUCOKININ RECEPTOR-RELATED"/>
    <property type="match status" value="1"/>
</dbReference>
<evidence type="ECO:0000256" key="3">
    <source>
        <dbReference type="ARBA" id="ARBA00022692"/>
    </source>
</evidence>
<keyword evidence="5" id="KW-0297">G-protein coupled receptor</keyword>
<dbReference type="InterPro" id="IPR017452">
    <property type="entry name" value="GPCR_Rhodpsn_7TM"/>
</dbReference>
<keyword evidence="7 11" id="KW-0675">Receptor</keyword>
<keyword evidence="3 9" id="KW-0812">Transmembrane</keyword>
<dbReference type="PROSITE" id="PS50262">
    <property type="entry name" value="G_PROTEIN_RECEP_F1_2"/>
    <property type="match status" value="1"/>
</dbReference>
<dbReference type="OrthoDB" id="5987936at2759"/>
<comment type="subcellular location">
    <subcellularLocation>
        <location evidence="1">Membrane</location>
        <topology evidence="1">Multi-pass membrane protein</topology>
    </subcellularLocation>
</comment>
<keyword evidence="6 9" id="KW-0472">Membrane</keyword>
<dbReference type="AlphaFoldDB" id="A0A0L7RDK9"/>
<evidence type="ECO:0000256" key="5">
    <source>
        <dbReference type="ARBA" id="ARBA00023040"/>
    </source>
</evidence>
<feature type="transmembrane region" description="Helical" evidence="9">
    <location>
        <begin position="54"/>
        <end position="74"/>
    </location>
</feature>
<dbReference type="PRINTS" id="PR00237">
    <property type="entry name" value="GPCRRHODOPSN"/>
</dbReference>
<dbReference type="PANTHER" id="PTHR45695:SF15">
    <property type="entry name" value="OPSIN RH2"/>
    <property type="match status" value="1"/>
</dbReference>
<feature type="domain" description="G-protein coupled receptors family 1 profile" evidence="10">
    <location>
        <begin position="1"/>
        <end position="109"/>
    </location>
</feature>
<proteinExistence type="inferred from homology"/>
<dbReference type="STRING" id="597456.A0A0L7RDK9"/>
<evidence type="ECO:0000256" key="8">
    <source>
        <dbReference type="ARBA" id="ARBA00023224"/>
    </source>
</evidence>
<evidence type="ECO:0000313" key="11">
    <source>
        <dbReference type="EMBL" id="KOC69077.1"/>
    </source>
</evidence>
<comment type="similarity">
    <text evidence="2">Belongs to the G-protein coupled receptor 1 family.</text>
</comment>